<evidence type="ECO:0000313" key="2">
    <source>
        <dbReference type="EMBL" id="PSL38509.1"/>
    </source>
</evidence>
<protein>
    <recommendedName>
        <fullName evidence="1">Imm33-like domain-containing protein</fullName>
    </recommendedName>
</protein>
<accession>A0A2P8GX21</accession>
<proteinExistence type="predicted"/>
<feature type="domain" description="Imm33-like" evidence="1">
    <location>
        <begin position="93"/>
        <end position="196"/>
    </location>
</feature>
<comment type="caution">
    <text evidence="2">The sequence shown here is derived from an EMBL/GenBank/DDBJ whole genome shotgun (WGS) entry which is preliminary data.</text>
</comment>
<evidence type="ECO:0000313" key="3">
    <source>
        <dbReference type="Proteomes" id="UP000241203"/>
    </source>
</evidence>
<sequence>MLETVTIEIDRARVSGTAANELSAEVAGILEAFRPYRAEFRDGLSIRIGWGPFVLRRDANDVYTVVAPQYDERPIDGVTDDLTLALRTLVGQTLVLSRAGITEPVPTSFDQDLIIANRAKGAARWALARTEPRPHDSGWYIDVYPTPPGSEALAPSEMTRYPAAQLLQMKKHAVRALFLPPGVAAVVSDDGVEVIFREGDFSILAQGPL</sequence>
<dbReference type="InterPro" id="IPR056509">
    <property type="entry name" value="Imm33-like"/>
</dbReference>
<gene>
    <name evidence="2" type="ORF">CLV49_2134</name>
</gene>
<reference evidence="2 3" key="1">
    <citation type="submission" date="2018-03" db="EMBL/GenBank/DDBJ databases">
        <title>Genomic Encyclopedia of Archaeal and Bacterial Type Strains, Phase II (KMG-II): from individual species to whole genera.</title>
        <authorList>
            <person name="Goeker M."/>
        </authorList>
    </citation>
    <scope>NUCLEOTIDE SEQUENCE [LARGE SCALE GENOMIC DNA]</scope>
    <source>
        <strain evidence="2 3">DSM 21548</strain>
    </source>
</reference>
<evidence type="ECO:0000259" key="1">
    <source>
        <dbReference type="Pfam" id="PF24719"/>
    </source>
</evidence>
<organism evidence="2 3">
    <name type="scientific">Labedella gwakjiensis</name>
    <dbReference type="NCBI Taxonomy" id="390269"/>
    <lineage>
        <taxon>Bacteria</taxon>
        <taxon>Bacillati</taxon>
        <taxon>Actinomycetota</taxon>
        <taxon>Actinomycetes</taxon>
        <taxon>Micrococcales</taxon>
        <taxon>Microbacteriaceae</taxon>
        <taxon>Labedella</taxon>
    </lineage>
</organism>
<dbReference type="AlphaFoldDB" id="A0A2P8GX21"/>
<dbReference type="Proteomes" id="UP000241203">
    <property type="component" value="Unassembled WGS sequence"/>
</dbReference>
<name>A0A2P8GX21_9MICO</name>
<dbReference type="EMBL" id="PYAU01000001">
    <property type="protein sequence ID" value="PSL38509.1"/>
    <property type="molecule type" value="Genomic_DNA"/>
</dbReference>
<dbReference type="Pfam" id="PF24719">
    <property type="entry name" value="Imm33-like"/>
    <property type="match status" value="1"/>
</dbReference>